<keyword evidence="3" id="KW-1185">Reference proteome</keyword>
<gene>
    <name evidence="2" type="ORF">KHA94_08365</name>
</gene>
<evidence type="ECO:0000256" key="1">
    <source>
        <dbReference type="SAM" id="Phobius"/>
    </source>
</evidence>
<evidence type="ECO:0000313" key="3">
    <source>
        <dbReference type="Proteomes" id="UP000681027"/>
    </source>
</evidence>
<feature type="transmembrane region" description="Helical" evidence="1">
    <location>
        <begin position="82"/>
        <end position="104"/>
    </location>
</feature>
<feature type="transmembrane region" description="Helical" evidence="1">
    <location>
        <begin position="34"/>
        <end position="53"/>
    </location>
</feature>
<organism evidence="2 3">
    <name type="scientific">Cytobacillus citreus</name>
    <dbReference type="NCBI Taxonomy" id="2833586"/>
    <lineage>
        <taxon>Bacteria</taxon>
        <taxon>Bacillati</taxon>
        <taxon>Bacillota</taxon>
        <taxon>Bacilli</taxon>
        <taxon>Bacillales</taxon>
        <taxon>Bacillaceae</taxon>
        <taxon>Cytobacillus</taxon>
    </lineage>
</organism>
<dbReference type="Proteomes" id="UP000681027">
    <property type="component" value="Unassembled WGS sequence"/>
</dbReference>
<name>A0ABS5NRX5_9BACI</name>
<dbReference type="RefSeq" id="WP_213101679.1">
    <property type="nucleotide sequence ID" value="NZ_JAGYPM010000002.1"/>
</dbReference>
<feature type="transmembrane region" description="Helical" evidence="1">
    <location>
        <begin position="116"/>
        <end position="138"/>
    </location>
</feature>
<sequence length="220" mass="25346">MIYYVHLWKGLFDPNVFSYQIGKAEEVRGVWKKAALLTLFSILLFSLSGYFGLGQDFLMKEITEISRQELEAKKLLITAGQLLWGLAYALFILFGFSVILWAMMDLPYKKIVVVQLFVLSLLLAEKAILLPLNIWLGIGPEASPFSLGVLMRYMTSNIIIVHFFSYLSIFKIWVIYFQYKGLKNVSEKSPRLVLFIIIFVNVFFWLASALLSYLKIESLI</sequence>
<proteinExistence type="predicted"/>
<accession>A0ABS5NRX5</accession>
<feature type="transmembrane region" description="Helical" evidence="1">
    <location>
        <begin position="158"/>
        <end position="179"/>
    </location>
</feature>
<protein>
    <recommendedName>
        <fullName evidence="4">Yip1 domain-containing protein</fullName>
    </recommendedName>
</protein>
<keyword evidence="1" id="KW-1133">Transmembrane helix</keyword>
<evidence type="ECO:0000313" key="2">
    <source>
        <dbReference type="EMBL" id="MBS4190214.1"/>
    </source>
</evidence>
<keyword evidence="1" id="KW-0472">Membrane</keyword>
<dbReference type="EMBL" id="JAGYPM010000002">
    <property type="protein sequence ID" value="MBS4190214.1"/>
    <property type="molecule type" value="Genomic_DNA"/>
</dbReference>
<keyword evidence="1" id="KW-0812">Transmembrane</keyword>
<comment type="caution">
    <text evidence="2">The sequence shown here is derived from an EMBL/GenBank/DDBJ whole genome shotgun (WGS) entry which is preliminary data.</text>
</comment>
<feature type="transmembrane region" description="Helical" evidence="1">
    <location>
        <begin position="191"/>
        <end position="214"/>
    </location>
</feature>
<reference evidence="2 3" key="1">
    <citation type="submission" date="2021-05" db="EMBL/GenBank/DDBJ databases">
        <title>Novel Bacillus species.</title>
        <authorList>
            <person name="Liu G."/>
        </authorList>
    </citation>
    <scope>NUCLEOTIDE SEQUENCE [LARGE SCALE GENOMIC DNA]</scope>
    <source>
        <strain evidence="2 3">FJAT-49705</strain>
    </source>
</reference>
<evidence type="ECO:0008006" key="4">
    <source>
        <dbReference type="Google" id="ProtNLM"/>
    </source>
</evidence>